<dbReference type="EC" id="2.3.1.48" evidence="3 13"/>
<dbReference type="PROSITE" id="PS51726">
    <property type="entry name" value="MYST_HAT"/>
    <property type="match status" value="1"/>
</dbReference>
<feature type="compositionally biased region" description="Acidic residues" evidence="14">
    <location>
        <begin position="96"/>
        <end position="116"/>
    </location>
</feature>
<dbReference type="Gene3D" id="1.10.10.10">
    <property type="entry name" value="Winged helix-like DNA-binding domain superfamily/Winged helix DNA-binding domain"/>
    <property type="match status" value="1"/>
</dbReference>
<feature type="region of interest" description="Disordered" evidence="14">
    <location>
        <begin position="387"/>
        <end position="420"/>
    </location>
</feature>
<reference evidence="16 17" key="1">
    <citation type="submission" date="2015-10" db="EMBL/GenBank/DDBJ databases">
        <title>Genome sequencing of Penicillium freii.</title>
        <authorList>
            <person name="Nguyen H.D."/>
            <person name="Visagie C.M."/>
            <person name="Seifert K.A."/>
        </authorList>
    </citation>
    <scope>NUCLEOTIDE SEQUENCE [LARGE SCALE GENOMIC DNA]</scope>
    <source>
        <strain evidence="16 17">DAOM 242723</strain>
    </source>
</reference>
<dbReference type="GO" id="GO:0003682">
    <property type="term" value="F:chromatin binding"/>
    <property type="evidence" value="ECO:0007669"/>
    <property type="project" value="TreeGrafter"/>
</dbReference>
<dbReference type="EMBL" id="LLXE01000121">
    <property type="protein sequence ID" value="KUM61796.1"/>
    <property type="molecule type" value="Genomic_DNA"/>
</dbReference>
<evidence type="ECO:0000256" key="10">
    <source>
        <dbReference type="ARBA" id="ARBA00023242"/>
    </source>
</evidence>
<keyword evidence="4" id="KW-0808">Transferase</keyword>
<keyword evidence="17" id="KW-1185">Reference proteome</keyword>
<comment type="similarity">
    <text evidence="2 13">Belongs to the MYST (SAS/MOZ) family.</text>
</comment>
<comment type="function">
    <text evidence="11">Catalytic component of the NuA4 histone acetyltransferase (HAT) complex which is involved in epigenetic transcriptional activation of selected genes principally by acetylation of nucleosomal histones H4, H3, H2B, H2A and H2A variant H2A.Z. Acetylates histone H4 to form H4K5ac, H4K8ac, H4K12ac and H4K16ac, histone H3 to form H3K14ac, and histone H2A to form H2AK4ac and H2AK7ac. The NuA4 complex is involved in the DNA damage response and is required for chromosome segregation. The NuA4 complex plays a direct role in repair of DNA double-strand breaks (DSBs) through homologous recombination. Recruitment to promoters depends on H3K4me. Also acetylates non-histone proteins. In addition to protein acetyltransferase, can use different acyl-CoA substrates, such as 2-hydroxyisobutanoyl-CoA (2-hydroxyisobutyryl-CoA) or (2E)-butenoyl-CoA (crotonyl-CoA), and is able to mediate protein 2-hydroxyisobutyrylation and crotonylation, respectively.</text>
</comment>
<comment type="subcellular location">
    <subcellularLocation>
        <location evidence="1 13">Nucleus</location>
    </subcellularLocation>
</comment>
<evidence type="ECO:0000256" key="4">
    <source>
        <dbReference type="ARBA" id="ARBA00022679"/>
    </source>
</evidence>
<evidence type="ECO:0000313" key="17">
    <source>
        <dbReference type="Proteomes" id="UP000055045"/>
    </source>
</evidence>
<dbReference type="Gene3D" id="3.30.60.60">
    <property type="entry name" value="N-acetyl transferase-like"/>
    <property type="match status" value="1"/>
</dbReference>
<feature type="region of interest" description="Disordered" evidence="14">
    <location>
        <begin position="326"/>
        <end position="356"/>
    </location>
</feature>
<comment type="catalytic activity">
    <reaction evidence="13">
        <text>L-lysyl-[protein] + acetyl-CoA = N(6)-acetyl-L-lysyl-[protein] + CoA + H(+)</text>
        <dbReference type="Rhea" id="RHEA:45948"/>
        <dbReference type="Rhea" id="RHEA-COMP:9752"/>
        <dbReference type="Rhea" id="RHEA-COMP:10731"/>
        <dbReference type="ChEBI" id="CHEBI:15378"/>
        <dbReference type="ChEBI" id="CHEBI:29969"/>
        <dbReference type="ChEBI" id="CHEBI:57287"/>
        <dbReference type="ChEBI" id="CHEBI:57288"/>
        <dbReference type="ChEBI" id="CHEBI:61930"/>
        <dbReference type="EC" id="2.3.1.48"/>
    </reaction>
</comment>
<feature type="compositionally biased region" description="Polar residues" evidence="14">
    <location>
        <begin position="890"/>
        <end position="910"/>
    </location>
</feature>
<keyword evidence="7" id="KW-0862">Zinc</keyword>
<feature type="compositionally biased region" description="Acidic residues" evidence="14">
    <location>
        <begin position="22"/>
        <end position="38"/>
    </location>
</feature>
<evidence type="ECO:0000313" key="16">
    <source>
        <dbReference type="EMBL" id="KUM61796.1"/>
    </source>
</evidence>
<dbReference type="InterPro" id="IPR016181">
    <property type="entry name" value="Acyl_CoA_acyltransferase"/>
</dbReference>
<dbReference type="PANTHER" id="PTHR10615">
    <property type="entry name" value="HISTONE ACETYLTRANSFERASE"/>
    <property type="match status" value="1"/>
</dbReference>
<feature type="compositionally biased region" description="Acidic residues" evidence="14">
    <location>
        <begin position="135"/>
        <end position="151"/>
    </location>
</feature>
<dbReference type="Pfam" id="PF17772">
    <property type="entry name" value="zf-MYST"/>
    <property type="match status" value="1"/>
</dbReference>
<sequence>MAATVPPANDEPGKLDPPMDPTDSDLDAEGEEETDLYEMDQQLQDAVHRAYTGEVDGDGPEEGADGNDSSVNGLNGEDDDDNDEAEPVGAVKLPDDDAGSEEDYAESETADADADPGFEANDRDASAPESSDHESEAEDWEAESNGGEDVETDIRSGSYCLVCSQDEEHDPSEDFEEWLTCVLIGSARANKRHMMKRKVRKHMVIDFCLITFYLFDALHALTSQHPDPWRCPSCVHNNLEPDTITNSATETGLGASALPKELLPAHAGTHDEGFHSIFDTGVDDEMLNSSRSLRKRKASSIEAEEHTPVLRKRLRQTSFRSDHPILNDAALEGGDPTGDGDVHSPARTRSVRVRRTRAADREHCRVVTRQFGKLIIGFRLDEAKMSKITGSQIRPGRKKKKAPKPPPVAPEPQAHFVPLPPISYNSMTLFDRETDDAKSKPYGGILSETEQDTSRTLPTQFDRDRFEQARLKAEDEWQQKVKEAELSGEATAHASQKVSGPPSKIKSINFGGYEIETWYAAPYPEEYSRNRVLYICEFCLKYMNSDFVAWRHKLKCPAKHPPGDEIYRDRSISIFEVDGRKNPVYCQNLCLLAKLFLGSKTLYYDVEPFLFYVMTEYDDLGCHFVGYFSKEKRPSSANNVSCILTLPIHQRKGYGNLLIDFSYLLTRIEGKNGSPEKPLSDMGLVSYRNYWRLILSYQLRDLKTPVSIADLSDRTGMTADDIVSALEGLRALVRDPITKTYAIRLDHKYYNEVISGWESKGYVQLNPDALLWTPYIMGRSNQSHFDRAPIHTVAPRDDPDEDEDETETRATDYEGNVRMVNGSDRDTLADSAGPPSTLALRSNGPHHSTAGNSESAAIPNPAAGIPPSRFELWPPVPPAAPPKRRPGRPSGSTKLNNMATTPTAASNNSKGRGRPRRQSGLATATPGGSIRRGRSSILTDSPAAEATPSQANDPELEQSEVVEEEAVVDEDAENVAPAPKGAADMSEKEPERVNGDAAAKEPVKTNGIDAAEPEPSADKDTEAPRTPEKKSNSISRSPGTAISRRSNDNPKTPRSVNRKALVEKVHVMIPAEPGSASKSPGKGEGQKAEANTNGTDADSDADADADAEIDAEYEVDGDVVMQT</sequence>
<dbReference type="InterPro" id="IPR050603">
    <property type="entry name" value="MYST_HAT"/>
</dbReference>
<gene>
    <name evidence="16" type="ORF">ACN42_g5313</name>
</gene>
<evidence type="ECO:0000259" key="15">
    <source>
        <dbReference type="PROSITE" id="PS51726"/>
    </source>
</evidence>
<feature type="region of interest" description="Disordered" evidence="14">
    <location>
        <begin position="786"/>
        <end position="1123"/>
    </location>
</feature>
<feature type="compositionally biased region" description="Low complexity" evidence="14">
    <location>
        <begin position="856"/>
        <end position="867"/>
    </location>
</feature>
<proteinExistence type="inferred from homology"/>
<dbReference type="GO" id="GO:0008270">
    <property type="term" value="F:zinc ion binding"/>
    <property type="evidence" value="ECO:0007669"/>
    <property type="project" value="UniProtKB-KW"/>
</dbReference>
<keyword evidence="6" id="KW-0863">Zinc-finger</keyword>
<keyword evidence="9" id="KW-0007">Acetylation</keyword>
<dbReference type="GO" id="GO:0003712">
    <property type="term" value="F:transcription coregulator activity"/>
    <property type="evidence" value="ECO:0007669"/>
    <property type="project" value="TreeGrafter"/>
</dbReference>
<evidence type="ECO:0000256" key="1">
    <source>
        <dbReference type="ARBA" id="ARBA00004123"/>
    </source>
</evidence>
<name>A0A101MJM8_PENFR</name>
<dbReference type="InterPro" id="IPR036388">
    <property type="entry name" value="WH-like_DNA-bd_sf"/>
</dbReference>
<organism evidence="16 17">
    <name type="scientific">Penicillium freii</name>
    <dbReference type="NCBI Taxonomy" id="48697"/>
    <lineage>
        <taxon>Eukaryota</taxon>
        <taxon>Fungi</taxon>
        <taxon>Dikarya</taxon>
        <taxon>Ascomycota</taxon>
        <taxon>Pezizomycotina</taxon>
        <taxon>Eurotiomycetes</taxon>
        <taxon>Eurotiomycetidae</taxon>
        <taxon>Eurotiales</taxon>
        <taxon>Aspergillaceae</taxon>
        <taxon>Penicillium</taxon>
    </lineage>
</organism>
<dbReference type="InterPro" id="IPR002717">
    <property type="entry name" value="HAT_MYST-type"/>
</dbReference>
<dbReference type="GO" id="GO:0004402">
    <property type="term" value="F:histone acetyltransferase activity"/>
    <property type="evidence" value="ECO:0007669"/>
    <property type="project" value="InterPro"/>
</dbReference>
<feature type="compositionally biased region" description="Polar residues" evidence="14">
    <location>
        <begin position="845"/>
        <end position="855"/>
    </location>
</feature>
<dbReference type="SUPFAM" id="SSF55729">
    <property type="entry name" value="Acyl-CoA N-acyltransferases (Nat)"/>
    <property type="match status" value="1"/>
</dbReference>
<evidence type="ECO:0000256" key="12">
    <source>
        <dbReference type="PIRSR" id="PIRSR602717-51"/>
    </source>
</evidence>
<evidence type="ECO:0000256" key="7">
    <source>
        <dbReference type="ARBA" id="ARBA00022833"/>
    </source>
</evidence>
<dbReference type="GO" id="GO:0005634">
    <property type="term" value="C:nucleus"/>
    <property type="evidence" value="ECO:0007669"/>
    <property type="project" value="UniProtKB-SubCell"/>
</dbReference>
<evidence type="ECO:0000256" key="3">
    <source>
        <dbReference type="ARBA" id="ARBA00013184"/>
    </source>
</evidence>
<feature type="compositionally biased region" description="Acidic residues" evidence="14">
    <location>
        <begin position="76"/>
        <end position="86"/>
    </location>
</feature>
<dbReference type="GO" id="GO:1990467">
    <property type="term" value="C:NuA3a histone acetyltransferase complex"/>
    <property type="evidence" value="ECO:0007669"/>
    <property type="project" value="TreeGrafter"/>
</dbReference>
<accession>A0A101MJM8</accession>
<evidence type="ECO:0000256" key="14">
    <source>
        <dbReference type="SAM" id="MobiDB-lite"/>
    </source>
</evidence>
<evidence type="ECO:0000256" key="6">
    <source>
        <dbReference type="ARBA" id="ARBA00022771"/>
    </source>
</evidence>
<dbReference type="InterPro" id="IPR040706">
    <property type="entry name" value="Zf-MYST"/>
</dbReference>
<dbReference type="FunFam" id="3.40.630.30:FF:000001">
    <property type="entry name" value="Histone acetyltransferase"/>
    <property type="match status" value="1"/>
</dbReference>
<feature type="region of interest" description="Disordered" evidence="14">
    <location>
        <begin position="434"/>
        <end position="459"/>
    </location>
</feature>
<feature type="compositionally biased region" description="Acidic residues" evidence="14">
    <location>
        <begin position="55"/>
        <end position="65"/>
    </location>
</feature>
<feature type="domain" description="MYST-type HAT" evidence="15">
    <location>
        <begin position="500"/>
        <end position="774"/>
    </location>
</feature>
<keyword evidence="8" id="KW-0156">Chromatin regulator</keyword>
<dbReference type="Pfam" id="PF01853">
    <property type="entry name" value="MOZ_SAS"/>
    <property type="match status" value="1"/>
</dbReference>
<feature type="compositionally biased region" description="Basic and acidic residues" evidence="14">
    <location>
        <begin position="120"/>
        <end position="134"/>
    </location>
</feature>
<dbReference type="Proteomes" id="UP000055045">
    <property type="component" value="Unassembled WGS sequence"/>
</dbReference>
<evidence type="ECO:0000256" key="2">
    <source>
        <dbReference type="ARBA" id="ARBA00010107"/>
    </source>
</evidence>
<feature type="compositionally biased region" description="Basic and acidic residues" evidence="14">
    <location>
        <begin position="985"/>
        <end position="1003"/>
    </location>
</feature>
<dbReference type="STRING" id="48697.A0A101MJM8"/>
<dbReference type="GO" id="GO:0006357">
    <property type="term" value="P:regulation of transcription by RNA polymerase II"/>
    <property type="evidence" value="ECO:0007669"/>
    <property type="project" value="TreeGrafter"/>
</dbReference>
<evidence type="ECO:0000256" key="8">
    <source>
        <dbReference type="ARBA" id="ARBA00022853"/>
    </source>
</evidence>
<dbReference type="AlphaFoldDB" id="A0A101MJM8"/>
<feature type="compositionally biased region" description="Acidic residues" evidence="14">
    <location>
        <begin position="954"/>
        <end position="973"/>
    </location>
</feature>
<keyword evidence="10 13" id="KW-0539">Nucleus</keyword>
<evidence type="ECO:0000256" key="11">
    <source>
        <dbReference type="ARBA" id="ARBA00045805"/>
    </source>
</evidence>
<feature type="compositionally biased region" description="Basic and acidic residues" evidence="14">
    <location>
        <begin position="786"/>
        <end position="797"/>
    </location>
</feature>
<evidence type="ECO:0000256" key="5">
    <source>
        <dbReference type="ARBA" id="ARBA00022723"/>
    </source>
</evidence>
<protein>
    <recommendedName>
        <fullName evidence="3 13">Histone acetyltransferase</fullName>
        <ecNumber evidence="3 13">2.3.1.48</ecNumber>
    </recommendedName>
</protein>
<feature type="region of interest" description="Disordered" evidence="14">
    <location>
        <begin position="1"/>
        <end position="152"/>
    </location>
</feature>
<feature type="compositionally biased region" description="Polar residues" evidence="14">
    <location>
        <begin position="1032"/>
        <end position="1055"/>
    </location>
</feature>
<feature type="active site" description="Proton donor/acceptor" evidence="12">
    <location>
        <position position="676"/>
    </location>
</feature>
<feature type="compositionally biased region" description="Basic and acidic residues" evidence="14">
    <location>
        <begin position="1016"/>
        <end position="1031"/>
    </location>
</feature>
<dbReference type="PANTHER" id="PTHR10615:SF161">
    <property type="entry name" value="HISTONE ACETYLTRANSFERASE KAT7"/>
    <property type="match status" value="1"/>
</dbReference>
<keyword evidence="5" id="KW-0479">Metal-binding</keyword>
<feature type="compositionally biased region" description="Acidic residues" evidence="14">
    <location>
        <begin position="1097"/>
        <end position="1117"/>
    </location>
</feature>
<dbReference type="FunFam" id="3.30.60.60:FF:000001">
    <property type="entry name" value="Histone acetyltransferase"/>
    <property type="match status" value="1"/>
</dbReference>
<evidence type="ECO:0000256" key="9">
    <source>
        <dbReference type="ARBA" id="ARBA00022990"/>
    </source>
</evidence>
<comment type="caution">
    <text evidence="16">The sequence shown here is derived from an EMBL/GenBank/DDBJ whole genome shotgun (WGS) entry which is preliminary data.</text>
</comment>
<dbReference type="Gene3D" id="3.40.630.30">
    <property type="match status" value="1"/>
</dbReference>
<evidence type="ECO:0000256" key="13">
    <source>
        <dbReference type="RuleBase" id="RU361211"/>
    </source>
</evidence>
<dbReference type="GO" id="GO:0031507">
    <property type="term" value="P:heterochromatin formation"/>
    <property type="evidence" value="ECO:0007669"/>
    <property type="project" value="UniProtKB-ARBA"/>
</dbReference>